<accession>A0ABW0EPN2</accession>
<organism evidence="4 5">
    <name type="scientific">Actinokineospora guangxiensis</name>
    <dbReference type="NCBI Taxonomy" id="1490288"/>
    <lineage>
        <taxon>Bacteria</taxon>
        <taxon>Bacillati</taxon>
        <taxon>Actinomycetota</taxon>
        <taxon>Actinomycetes</taxon>
        <taxon>Pseudonocardiales</taxon>
        <taxon>Pseudonocardiaceae</taxon>
        <taxon>Actinokineospora</taxon>
    </lineage>
</organism>
<dbReference type="Gene3D" id="1.10.630.10">
    <property type="entry name" value="Cytochrome P450"/>
    <property type="match status" value="1"/>
</dbReference>
<dbReference type="PROSITE" id="PS00086">
    <property type="entry name" value="CYTOCHROME_P450"/>
    <property type="match status" value="1"/>
</dbReference>
<keyword evidence="3" id="KW-0408">Iron</keyword>
<evidence type="ECO:0000256" key="3">
    <source>
        <dbReference type="RuleBase" id="RU000461"/>
    </source>
</evidence>
<reference evidence="5" key="1">
    <citation type="journal article" date="2019" name="Int. J. Syst. Evol. Microbiol.">
        <title>The Global Catalogue of Microorganisms (GCM) 10K type strain sequencing project: providing services to taxonomists for standard genome sequencing and annotation.</title>
        <authorList>
            <consortium name="The Broad Institute Genomics Platform"/>
            <consortium name="The Broad Institute Genome Sequencing Center for Infectious Disease"/>
            <person name="Wu L."/>
            <person name="Ma J."/>
        </authorList>
    </citation>
    <scope>NUCLEOTIDE SEQUENCE [LARGE SCALE GENOMIC DNA]</scope>
    <source>
        <strain evidence="5">CCUG 59778</strain>
    </source>
</reference>
<dbReference type="Proteomes" id="UP001596157">
    <property type="component" value="Unassembled WGS sequence"/>
</dbReference>
<comment type="cofactor">
    <cofactor evidence="1">
        <name>heme</name>
        <dbReference type="ChEBI" id="CHEBI:30413"/>
    </cofactor>
</comment>
<proteinExistence type="inferred from homology"/>
<keyword evidence="3" id="KW-0503">Monooxygenase</keyword>
<evidence type="ECO:0000313" key="4">
    <source>
        <dbReference type="EMBL" id="MFC5288787.1"/>
    </source>
</evidence>
<dbReference type="InterPro" id="IPR017972">
    <property type="entry name" value="Cyt_P450_CS"/>
</dbReference>
<dbReference type="PRINTS" id="PR00385">
    <property type="entry name" value="P450"/>
</dbReference>
<dbReference type="InterPro" id="IPR002401">
    <property type="entry name" value="Cyt_P450_E_grp-I"/>
</dbReference>
<dbReference type="RefSeq" id="WP_378248630.1">
    <property type="nucleotide sequence ID" value="NZ_JBHSKF010000007.1"/>
</dbReference>
<comment type="similarity">
    <text evidence="2 3">Belongs to the cytochrome P450 family.</text>
</comment>
<comment type="caution">
    <text evidence="4">The sequence shown here is derived from an EMBL/GenBank/DDBJ whole genome shotgun (WGS) entry which is preliminary data.</text>
</comment>
<dbReference type="InterPro" id="IPR001128">
    <property type="entry name" value="Cyt_P450"/>
</dbReference>
<evidence type="ECO:0000256" key="2">
    <source>
        <dbReference type="ARBA" id="ARBA00010617"/>
    </source>
</evidence>
<dbReference type="SUPFAM" id="SSF48264">
    <property type="entry name" value="Cytochrome P450"/>
    <property type="match status" value="1"/>
</dbReference>
<gene>
    <name evidence="4" type="ORF">ACFPM7_17150</name>
</gene>
<dbReference type="EMBL" id="JBHSKF010000007">
    <property type="protein sequence ID" value="MFC5288787.1"/>
    <property type="molecule type" value="Genomic_DNA"/>
</dbReference>
<name>A0ABW0EPN2_9PSEU</name>
<dbReference type="Pfam" id="PF00067">
    <property type="entry name" value="p450"/>
    <property type="match status" value="2"/>
</dbReference>
<evidence type="ECO:0000256" key="1">
    <source>
        <dbReference type="ARBA" id="ARBA00001971"/>
    </source>
</evidence>
<evidence type="ECO:0000313" key="5">
    <source>
        <dbReference type="Proteomes" id="UP001596157"/>
    </source>
</evidence>
<dbReference type="PANTHER" id="PTHR24305:SF166">
    <property type="entry name" value="CYTOCHROME P450 12A4, MITOCHONDRIAL-RELATED"/>
    <property type="match status" value="1"/>
</dbReference>
<keyword evidence="5" id="KW-1185">Reference proteome</keyword>
<dbReference type="InterPro" id="IPR036396">
    <property type="entry name" value="Cyt_P450_sf"/>
</dbReference>
<protein>
    <submittedName>
        <fullName evidence="4">Cytochrome P450</fullName>
    </submittedName>
</protein>
<sequence length="406" mass="42958">MPGPPPGPVGDRTTGTLAAFTADPLGFLTACAREHGDVVSIASRNVLLCAPEDIEQMLVDRTGDFAKTGGLTRGRRQGFPEAMMNSDGAVWRGKRDRLGPAFTRDLVTAAAALARAEAAAVDWPPGTAVDPAPAVARVTLRSVTRLLFGTALTDVDVAAVGRLVAEIMDLSVSPYALPEWLPTPRALRMRRALRGMDGVVARIGAGSSPVLSALGGAGAAELRDELATLVLSGFETTKNAVLWTLHHLATHPEHAERVAEDAGGAFTDAVVREAMRLHPPAWLTSREALRDVEFGGYHVPAGTTVTVSQWVTHRDPRWFPDADGFRPDRWLGPATRPRGSYFPFGLGPRACIGGAIAVAEATAVVAELGRRFHVRSAGPVRPRPALSLQPAGLRLLVSARAGTRTG</sequence>
<dbReference type="InterPro" id="IPR050121">
    <property type="entry name" value="Cytochrome_P450_monoxygenase"/>
</dbReference>
<dbReference type="PRINTS" id="PR00463">
    <property type="entry name" value="EP450I"/>
</dbReference>
<dbReference type="PANTHER" id="PTHR24305">
    <property type="entry name" value="CYTOCHROME P450"/>
    <property type="match status" value="1"/>
</dbReference>
<keyword evidence="3" id="KW-0560">Oxidoreductase</keyword>
<keyword evidence="3" id="KW-0349">Heme</keyword>
<keyword evidence="3" id="KW-0479">Metal-binding</keyword>